<evidence type="ECO:0000313" key="2">
    <source>
        <dbReference type="Proteomes" id="UP000760407"/>
    </source>
</evidence>
<dbReference type="InterPro" id="IPR010982">
    <property type="entry name" value="Lambda_DNA-bd_dom_sf"/>
</dbReference>
<gene>
    <name evidence="1" type="ORF">IBE52_02560</name>
</gene>
<sequence length="56" mass="6329">MTVNQVLKYFGNQNKTAKALGINRVAVVHWVKRNKVPAQRQLEIQKITKGKLKAGL</sequence>
<dbReference type="EMBL" id="JACTSG010000002">
    <property type="protein sequence ID" value="MBK2301786.1"/>
    <property type="molecule type" value="Genomic_DNA"/>
</dbReference>
<name>A0ABS1GAI3_9GAMM</name>
<dbReference type="Pfam" id="PF14549">
    <property type="entry name" value="P22_Cro"/>
    <property type="match status" value="1"/>
</dbReference>
<dbReference type="RefSeq" id="WP_200165852.1">
    <property type="nucleotide sequence ID" value="NZ_JACTSG010000002.1"/>
</dbReference>
<dbReference type="SUPFAM" id="SSF47413">
    <property type="entry name" value="lambda repressor-like DNA-binding domains"/>
    <property type="match status" value="1"/>
</dbReference>
<organism evidence="1 2">
    <name type="scientific">Francisella philomiragia</name>
    <dbReference type="NCBI Taxonomy" id="28110"/>
    <lineage>
        <taxon>Bacteria</taxon>
        <taxon>Pseudomonadati</taxon>
        <taxon>Pseudomonadota</taxon>
        <taxon>Gammaproteobacteria</taxon>
        <taxon>Thiotrichales</taxon>
        <taxon>Francisellaceae</taxon>
        <taxon>Francisella</taxon>
    </lineage>
</organism>
<evidence type="ECO:0000313" key="1">
    <source>
        <dbReference type="EMBL" id="MBK2301786.1"/>
    </source>
</evidence>
<accession>A0ABS1GAI3</accession>
<protein>
    <submittedName>
        <fullName evidence="1">Helix-turn-helix domain-containing protein</fullName>
    </submittedName>
</protein>
<comment type="caution">
    <text evidence="1">The sequence shown here is derived from an EMBL/GenBank/DDBJ whole genome shotgun (WGS) entry which is preliminary data.</text>
</comment>
<keyword evidence="2" id="KW-1185">Reference proteome</keyword>
<proteinExistence type="predicted"/>
<reference evidence="1 2" key="1">
    <citation type="submission" date="2020-08" db="EMBL/GenBank/DDBJ databases">
        <title>Comparative genomics of Francisella species.</title>
        <authorList>
            <person name="Sahl J."/>
            <person name="Sjodin A."/>
            <person name="Wagner D."/>
            <person name="Forsman M."/>
        </authorList>
    </citation>
    <scope>NUCLEOTIDE SEQUENCE [LARGE SCALE GENOMIC DNA]</scope>
    <source>
        <strain evidence="1 2">F1093</strain>
    </source>
</reference>
<dbReference type="Proteomes" id="UP000760407">
    <property type="component" value="Unassembled WGS sequence"/>
</dbReference>
<dbReference type="Gene3D" id="1.10.260.40">
    <property type="entry name" value="lambda repressor-like DNA-binding domains"/>
    <property type="match status" value="1"/>
</dbReference>